<evidence type="ECO:0000313" key="4">
    <source>
        <dbReference type="Proteomes" id="UP000054498"/>
    </source>
</evidence>
<dbReference type="GO" id="GO:0003977">
    <property type="term" value="F:UDP-N-acetylglucosamine diphosphorylase activity"/>
    <property type="evidence" value="ECO:0007669"/>
    <property type="project" value="TreeGrafter"/>
</dbReference>
<dbReference type="InterPro" id="IPR039741">
    <property type="entry name" value="UDP-sugar_pyrophosphorylase"/>
</dbReference>
<dbReference type="Proteomes" id="UP000054498">
    <property type="component" value="Unassembled WGS sequence"/>
</dbReference>
<protein>
    <recommendedName>
        <fullName evidence="5">UTP--glucose-1-phosphate uridylyltransferase</fullName>
    </recommendedName>
</protein>
<evidence type="ECO:0000313" key="3">
    <source>
        <dbReference type="EMBL" id="KIY97171.1"/>
    </source>
</evidence>
<dbReference type="InterPro" id="IPR029044">
    <property type="entry name" value="Nucleotide-diphossugar_trans"/>
</dbReference>
<dbReference type="GO" id="GO:0006048">
    <property type="term" value="P:UDP-N-acetylglucosamine biosynthetic process"/>
    <property type="evidence" value="ECO:0007669"/>
    <property type="project" value="TreeGrafter"/>
</dbReference>
<evidence type="ECO:0008006" key="5">
    <source>
        <dbReference type="Google" id="ProtNLM"/>
    </source>
</evidence>
<proteinExistence type="predicted"/>
<name>A0A0D2M7U8_9CHLO</name>
<dbReference type="SUPFAM" id="SSF53448">
    <property type="entry name" value="Nucleotide-diphospho-sugar transferases"/>
    <property type="match status" value="1"/>
</dbReference>
<dbReference type="OrthoDB" id="2020092at2759"/>
<keyword evidence="4" id="KW-1185">Reference proteome</keyword>
<dbReference type="RefSeq" id="XP_013896191.1">
    <property type="nucleotide sequence ID" value="XM_014040737.1"/>
</dbReference>
<evidence type="ECO:0000256" key="2">
    <source>
        <dbReference type="ARBA" id="ARBA00022695"/>
    </source>
</evidence>
<dbReference type="AlphaFoldDB" id="A0A0D2M7U8"/>
<keyword evidence="1" id="KW-0808">Transferase</keyword>
<sequence>MALSGQLRCAARPAHPTCISGASICSTGAAARPLRPRARLAPAPRVAADPDHAQPFQPIGLSAQQRLQIPAFDGTDLPAGSTFSSYSSFEDAPVELDLDAEVSIEAEVARLEALLCRLRACADMEAKLALLDAHPSVRQMRAHPGLAPLWEALSRLTPDQQYAIKCLPAIGQRHLLLLAPTDGQWSAPLKRLAAALTRVETFYDSMGGLVGYQLKSLQLILANSSGDGSECGGGALEACEGVPEHAPGEAQTRFHVPPALDLAGEAGRRVGVRAAAHGILALPFMAEILPVGGAGDRLGLKCDVTGDSLPAAVLPYTGRPMLELLIRDLQAREYLYWQLTGRQVTTPVAVMTSDAKGNHARITALLERNGWFGRDPSSFRLFRQPLVPVISSEDGRWLMTAPCKAMMKPGGHGAIWKLMHDEGVFDWLRASGREAALVRQISNPMAGVDTTLLALAGTGYIQRRAFGFMSCERVVGAAEGMNVLQEKRVWAPDGRGGGRWRYDYAITNVEYTEFERLGIQDVAVDEASNHSVFPANTNILYVGLDAARAKVEAAVAAGGGDVLPGLIFNMKKKVKYFDPLHNAERAVYAGRMECTMQNLADSMTTTLDGPLPTPPDGAAAAGDGLADALNNGGGAGAGGGMGADLAEGLDTFLVYNMRRKVTSSAKKRREPGSTRIHQTPDGSFYDLMRNGWQVLQRCGMRYVPEVRF</sequence>
<reference evidence="3 4" key="1">
    <citation type="journal article" date="2013" name="BMC Genomics">
        <title>Reconstruction of the lipid metabolism for the microalga Monoraphidium neglectum from its genome sequence reveals characteristics suitable for biofuel production.</title>
        <authorList>
            <person name="Bogen C."/>
            <person name="Al-Dilaimi A."/>
            <person name="Albersmeier A."/>
            <person name="Wichmann J."/>
            <person name="Grundmann M."/>
            <person name="Rupp O."/>
            <person name="Lauersen K.J."/>
            <person name="Blifernez-Klassen O."/>
            <person name="Kalinowski J."/>
            <person name="Goesmann A."/>
            <person name="Mussgnug J.H."/>
            <person name="Kruse O."/>
        </authorList>
    </citation>
    <scope>NUCLEOTIDE SEQUENCE [LARGE SCALE GENOMIC DNA]</scope>
    <source>
        <strain evidence="3 4">SAG 48.87</strain>
    </source>
</reference>
<evidence type="ECO:0000256" key="1">
    <source>
        <dbReference type="ARBA" id="ARBA00022679"/>
    </source>
</evidence>
<keyword evidence="2" id="KW-0548">Nucleotidyltransferase</keyword>
<dbReference type="GeneID" id="25727990"/>
<dbReference type="InterPro" id="IPR002618">
    <property type="entry name" value="UDPGP_fam"/>
</dbReference>
<dbReference type="STRING" id="145388.A0A0D2M7U8"/>
<dbReference type="Gene3D" id="3.90.550.10">
    <property type="entry name" value="Spore Coat Polysaccharide Biosynthesis Protein SpsA, Chain A"/>
    <property type="match status" value="1"/>
</dbReference>
<organism evidence="3 4">
    <name type="scientific">Monoraphidium neglectum</name>
    <dbReference type="NCBI Taxonomy" id="145388"/>
    <lineage>
        <taxon>Eukaryota</taxon>
        <taxon>Viridiplantae</taxon>
        <taxon>Chlorophyta</taxon>
        <taxon>core chlorophytes</taxon>
        <taxon>Chlorophyceae</taxon>
        <taxon>CS clade</taxon>
        <taxon>Sphaeropleales</taxon>
        <taxon>Selenastraceae</taxon>
        <taxon>Monoraphidium</taxon>
    </lineage>
</organism>
<dbReference type="EMBL" id="KK102680">
    <property type="protein sequence ID" value="KIY97171.1"/>
    <property type="molecule type" value="Genomic_DNA"/>
</dbReference>
<dbReference type="KEGG" id="mng:MNEG_10792"/>
<dbReference type="PANTHER" id="PTHR11952:SF14">
    <property type="entry name" value="UTP--GLUCOSE-1-PHOSPHATE URIDYLYLTRANSFERASE 3, CHLOROPLASTIC"/>
    <property type="match status" value="1"/>
</dbReference>
<gene>
    <name evidence="3" type="ORF">MNEG_10792</name>
</gene>
<dbReference type="PANTHER" id="PTHR11952">
    <property type="entry name" value="UDP- GLUCOSE PYROPHOSPHORYLASE"/>
    <property type="match status" value="1"/>
</dbReference>
<accession>A0A0D2M7U8</accession>
<dbReference type="Pfam" id="PF01704">
    <property type="entry name" value="UDPGP"/>
    <property type="match status" value="1"/>
</dbReference>